<keyword evidence="2" id="KW-1185">Reference proteome</keyword>
<organism evidence="1 2">
    <name type="scientific">Naganishia cerealis</name>
    <dbReference type="NCBI Taxonomy" id="610337"/>
    <lineage>
        <taxon>Eukaryota</taxon>
        <taxon>Fungi</taxon>
        <taxon>Dikarya</taxon>
        <taxon>Basidiomycota</taxon>
        <taxon>Agaricomycotina</taxon>
        <taxon>Tremellomycetes</taxon>
        <taxon>Filobasidiales</taxon>
        <taxon>Filobasidiaceae</taxon>
        <taxon>Naganishia</taxon>
    </lineage>
</organism>
<proteinExistence type="predicted"/>
<evidence type="ECO:0000313" key="1">
    <source>
        <dbReference type="EMBL" id="KAJ9112885.1"/>
    </source>
</evidence>
<name>A0ACC2WMA9_9TREE</name>
<accession>A0ACC2WMA9</accession>
<evidence type="ECO:0000313" key="2">
    <source>
        <dbReference type="Proteomes" id="UP001241377"/>
    </source>
</evidence>
<comment type="caution">
    <text evidence="1">The sequence shown here is derived from an EMBL/GenBank/DDBJ whole genome shotgun (WGS) entry which is preliminary data.</text>
</comment>
<gene>
    <name evidence="1" type="ORF">QFC19_000440</name>
</gene>
<dbReference type="Proteomes" id="UP001241377">
    <property type="component" value="Unassembled WGS sequence"/>
</dbReference>
<protein>
    <submittedName>
        <fullName evidence="1">Uncharacterized protein</fullName>
    </submittedName>
</protein>
<dbReference type="EMBL" id="JASBWR010000003">
    <property type="protein sequence ID" value="KAJ9112885.1"/>
    <property type="molecule type" value="Genomic_DNA"/>
</dbReference>
<sequence>MDWALIIGLRKDPILRKSKTGTPDPSAEFQAREKIEKQAWDREYEERGKRSKEPGGFAWFQPKKETGSGGDSPQMKQAMSSTPPRKETSLPGSQRMTSPLSPTSSRFTTGTASLNLPWQTSTTGGPSTEGAVSTAAITAAMSQPNTLGFNASTSPQPTPDVNVITSGGSSTLINNAELPQARSKEKSRKGSSGGEEKTESSQHVSGEEPVILGVCAMDVKARSKAMREILTRLVEIEKGGVNVKLFGDMVILEEDITHWPPVDVLISFFSKDFPLAKAIAYTQIPNITRPPPISINSLAMQALLWDRRLVLAILDHIGVPTPMRAEVNRDGGPRVHPRLRERVRRDLGLVLPGTKSEEEETWDDPIIPERWVQSRAKAKASGGLKSEVPRSKEVILREDGNAIIVGGTVIEKPFVEKPVDGEDHNVYIYHRNGGGRRLFRKVGNKSSEQDPTLWHPRTNGSFIYEEFINVDNAEDIKIYTVGPNFSHAETRKSPVVDGLVRRNADGKETRFITQLSPEEKGWAKDIVEAFGQRVCGFDLLRCTEDTGIRSLIIDVNGWSFVKGNQAYYDKAAEILSNVCKTARERKRKYAQADAVANGITVSKPKVDQTVVPSSSVLRATVTVLRHADRTPKMKLKFTFPANEAWTKPFLRLLRGHREEIILRDARQLQYILDAADETARLGCTPEVAQKLANLKDVLARKTGLAGTKAQLKPGFYKKDKVKDKNGSADGKKKKGEDDDGEATETDTTRERVKEWIEESGSLATPTPAHAAPAALPPPVPSPTPIASQSPDHIPTPMGSPPNLPTRPETPALSSSQFIQEDEADQQPSDEDLIPEGLEKLQLVVKWGGESTHSARYQARDLGDTFKKDLMIMNKDVLNNVKIYTSSERRVVNTAQIFAHALLGKENNTPAAARKPEDYDTPQIEHIIQRRDLLDDNNAAKELTDQVKKKLKILLRPGESEKRPELAWPKSLKKEPVEVVKEVMEQMAELREIMERNYENGNVDKLQVRWCSNDSAFLFRERYMKMFDDFTGKGTEKFDPARISELYDSLKFDSLHHRQFLLAVFDPEGKGDVKNNTEGGDRRLHELFARIKALFELVAPQEYGIDMKEKEEIGVLTSLPLLRKVVQDLVEARDTGKSTANFYFTKESHIISYYHLLLTSGLPFLKDVRIEELDYASSLTIELYERHSGGSEAKNYSMRLSVSEGAHASSVLDSAVDARHTLTVQPRKKLTSHVDFDLALESLTKHFNKGLSFSTTPLEGDEVYLRKRVADEAVLPLSLSKHGDDTPRHFSSAASDRTYASEML</sequence>
<reference evidence="1" key="1">
    <citation type="submission" date="2023-04" db="EMBL/GenBank/DDBJ databases">
        <title>Draft Genome sequencing of Naganishia species isolated from polar environments using Oxford Nanopore Technology.</title>
        <authorList>
            <person name="Leo P."/>
            <person name="Venkateswaran K."/>
        </authorList>
    </citation>
    <scope>NUCLEOTIDE SEQUENCE</scope>
    <source>
        <strain evidence="1">MNA-CCFEE 5261</strain>
    </source>
</reference>